<dbReference type="SMART" id="SM00184">
    <property type="entry name" value="RING"/>
    <property type="match status" value="1"/>
</dbReference>
<feature type="region of interest" description="Disordered" evidence="6">
    <location>
        <begin position="486"/>
        <end position="526"/>
    </location>
</feature>
<evidence type="ECO:0000256" key="3">
    <source>
        <dbReference type="ARBA" id="ARBA00022833"/>
    </source>
</evidence>
<dbReference type="Gene3D" id="3.30.40.10">
    <property type="entry name" value="Zinc/RING finger domain, C3HC4 (zinc finger)"/>
    <property type="match status" value="1"/>
</dbReference>
<keyword evidence="9" id="KW-1185">Reference proteome</keyword>
<gene>
    <name evidence="8" type="ORF">Rhopal_003409-T1</name>
</gene>
<evidence type="ECO:0000313" key="8">
    <source>
        <dbReference type="EMBL" id="GJN90398.1"/>
    </source>
</evidence>
<keyword evidence="2 4" id="KW-0863">Zinc-finger</keyword>
<feature type="compositionally biased region" description="Low complexity" evidence="6">
    <location>
        <begin position="163"/>
        <end position="172"/>
    </location>
</feature>
<dbReference type="PANTHER" id="PTHR24007">
    <property type="entry name" value="BRCA1-ASSOCIATED PROTEIN"/>
    <property type="match status" value="1"/>
</dbReference>
<keyword evidence="5" id="KW-0175">Coiled coil</keyword>
<proteinExistence type="predicted"/>
<feature type="compositionally biased region" description="Low complexity" evidence="6">
    <location>
        <begin position="18"/>
        <end position="34"/>
    </location>
</feature>
<dbReference type="GO" id="GO:0061630">
    <property type="term" value="F:ubiquitin protein ligase activity"/>
    <property type="evidence" value="ECO:0007669"/>
    <property type="project" value="TreeGrafter"/>
</dbReference>
<dbReference type="Pfam" id="PF07576">
    <property type="entry name" value="BRAP2"/>
    <property type="match status" value="1"/>
</dbReference>
<keyword evidence="1" id="KW-0479">Metal-binding</keyword>
<dbReference type="InterPro" id="IPR011422">
    <property type="entry name" value="BRAP2/ETP1_RRM"/>
</dbReference>
<keyword evidence="3" id="KW-0862">Zinc</keyword>
<feature type="region of interest" description="Disordered" evidence="6">
    <location>
        <begin position="163"/>
        <end position="187"/>
    </location>
</feature>
<comment type="caution">
    <text evidence="8">The sequence shown here is derived from an EMBL/GenBank/DDBJ whole genome shotgun (WGS) entry which is preliminary data.</text>
</comment>
<feature type="compositionally biased region" description="Polar residues" evidence="6">
    <location>
        <begin position="173"/>
        <end position="183"/>
    </location>
</feature>
<reference evidence="8 9" key="1">
    <citation type="submission" date="2021-12" db="EMBL/GenBank/DDBJ databases">
        <title>High titer production of polyol ester of fatty acids by Rhodotorula paludigena BS15 towards product separation-free biomass refinery.</title>
        <authorList>
            <person name="Mano J."/>
            <person name="Ono H."/>
            <person name="Tanaka T."/>
            <person name="Naito K."/>
            <person name="Sushida H."/>
            <person name="Ike M."/>
            <person name="Tokuyasu K."/>
            <person name="Kitaoka M."/>
        </authorList>
    </citation>
    <scope>NUCLEOTIDE SEQUENCE [LARGE SCALE GENOMIC DNA]</scope>
    <source>
        <strain evidence="8 9">BS15</strain>
    </source>
</reference>
<dbReference type="InterPro" id="IPR001841">
    <property type="entry name" value="Znf_RING"/>
</dbReference>
<dbReference type="CDD" id="cd16457">
    <property type="entry name" value="RING-H2_BRAP2"/>
    <property type="match status" value="1"/>
</dbReference>
<feature type="domain" description="RING-type" evidence="7">
    <location>
        <begin position="195"/>
        <end position="235"/>
    </location>
</feature>
<evidence type="ECO:0000256" key="2">
    <source>
        <dbReference type="ARBA" id="ARBA00022771"/>
    </source>
</evidence>
<dbReference type="GO" id="GO:0016567">
    <property type="term" value="P:protein ubiquitination"/>
    <property type="evidence" value="ECO:0007669"/>
    <property type="project" value="TreeGrafter"/>
</dbReference>
<dbReference type="GO" id="GO:0005737">
    <property type="term" value="C:cytoplasm"/>
    <property type="evidence" value="ECO:0007669"/>
    <property type="project" value="TreeGrafter"/>
</dbReference>
<evidence type="ECO:0000256" key="4">
    <source>
        <dbReference type="PROSITE-ProRule" id="PRU00175"/>
    </source>
</evidence>
<name>A0AAV5GNY1_9BASI</name>
<feature type="region of interest" description="Disordered" evidence="6">
    <location>
        <begin position="1"/>
        <end position="41"/>
    </location>
</feature>
<dbReference type="GO" id="GO:0008270">
    <property type="term" value="F:zinc ion binding"/>
    <property type="evidence" value="ECO:0007669"/>
    <property type="project" value="UniProtKB-KW"/>
</dbReference>
<feature type="coiled-coil region" evidence="5">
    <location>
        <begin position="342"/>
        <end position="475"/>
    </location>
</feature>
<dbReference type="Proteomes" id="UP001342314">
    <property type="component" value="Unassembled WGS sequence"/>
</dbReference>
<dbReference type="Pfam" id="PF13639">
    <property type="entry name" value="zf-RING_2"/>
    <property type="match status" value="1"/>
</dbReference>
<dbReference type="AlphaFoldDB" id="A0AAV5GNY1"/>
<evidence type="ECO:0000256" key="1">
    <source>
        <dbReference type="ARBA" id="ARBA00022723"/>
    </source>
</evidence>
<dbReference type="PROSITE" id="PS50089">
    <property type="entry name" value="ZF_RING_2"/>
    <property type="match status" value="1"/>
</dbReference>
<dbReference type="SUPFAM" id="SSF57850">
    <property type="entry name" value="RING/U-box"/>
    <property type="match status" value="1"/>
</dbReference>
<evidence type="ECO:0000256" key="5">
    <source>
        <dbReference type="SAM" id="Coils"/>
    </source>
</evidence>
<dbReference type="InterPro" id="IPR047243">
    <property type="entry name" value="RING-H2_BRAP2"/>
</dbReference>
<dbReference type="PANTHER" id="PTHR24007:SF7">
    <property type="entry name" value="BRCA1-ASSOCIATED PROTEIN"/>
    <property type="match status" value="1"/>
</dbReference>
<evidence type="ECO:0000256" key="6">
    <source>
        <dbReference type="SAM" id="MobiDB-lite"/>
    </source>
</evidence>
<evidence type="ECO:0000259" key="7">
    <source>
        <dbReference type="PROSITE" id="PS50089"/>
    </source>
</evidence>
<dbReference type="InterPro" id="IPR013083">
    <property type="entry name" value="Znf_RING/FYVE/PHD"/>
</dbReference>
<feature type="compositionally biased region" description="Polar residues" evidence="6">
    <location>
        <begin position="502"/>
        <end position="511"/>
    </location>
</feature>
<evidence type="ECO:0000313" key="9">
    <source>
        <dbReference type="Proteomes" id="UP001342314"/>
    </source>
</evidence>
<sequence>MAPLVSPRPAAASLPGQRQPSPSISRSARPPESSGTTETYWGTIHLYREQGAEPSSMDEKRKAKEADDGRAVALVSVPGVLNAAALLEFIAPALDDVEQVRMLRDATPNRSIVLVRFRDAATADQFRRVFNGRPYHDSKDSEICHVVSLSSVKLKTTSTPPFTFPSLAPPSSDGSSPPVTHDSTTGRDLVELPTCPVCLDVLDTRASGLVQIMCQHSFHCTCLLRWRDSRCPVCRYTNARQRRNSSSDTSDAKYSLEIATGRIWSYLDERLIELPSFSTAAAATRGGPSTPDPDDLTAKIAQQGPDRSAEVEQDKLEALAVSYGDLMSSQLDSQREYYEGEVAREKDRVRMSERKRDELERDVARLSREAGEAERRARDERARAAKEREALEAQVELLRREAAREADERRKERAEAVRARKALERDLEAERAVTASLSSNLAALRGDMAQQQRDTAGVRNEVDELKDQINDLMAALTLRDRIEQAGPDSELAGASLGVAPNPQAQQDTVPRNPSAAKAAARRKKKK</sequence>
<dbReference type="EMBL" id="BQKY01000006">
    <property type="protein sequence ID" value="GJN90398.1"/>
    <property type="molecule type" value="Genomic_DNA"/>
</dbReference>
<dbReference type="GO" id="GO:0007265">
    <property type="term" value="P:Ras protein signal transduction"/>
    <property type="evidence" value="ECO:0007669"/>
    <property type="project" value="TreeGrafter"/>
</dbReference>
<accession>A0AAV5GNY1</accession>
<organism evidence="8 9">
    <name type="scientific">Rhodotorula paludigena</name>
    <dbReference type="NCBI Taxonomy" id="86838"/>
    <lineage>
        <taxon>Eukaryota</taxon>
        <taxon>Fungi</taxon>
        <taxon>Dikarya</taxon>
        <taxon>Basidiomycota</taxon>
        <taxon>Pucciniomycotina</taxon>
        <taxon>Microbotryomycetes</taxon>
        <taxon>Sporidiobolales</taxon>
        <taxon>Sporidiobolaceae</taxon>
        <taxon>Rhodotorula</taxon>
    </lineage>
</organism>
<protein>
    <recommendedName>
        <fullName evidence="7">RING-type domain-containing protein</fullName>
    </recommendedName>
</protein>